<evidence type="ECO:0000313" key="2">
    <source>
        <dbReference type="EMBL" id="MER6979378.1"/>
    </source>
</evidence>
<keyword evidence="1" id="KW-1133">Transmembrane helix</keyword>
<evidence type="ECO:0000313" key="3">
    <source>
        <dbReference type="Proteomes" id="UP001458415"/>
    </source>
</evidence>
<dbReference type="EMBL" id="JBEPCU010000360">
    <property type="protein sequence ID" value="MER6979378.1"/>
    <property type="molecule type" value="Genomic_DNA"/>
</dbReference>
<protein>
    <submittedName>
        <fullName evidence="2">Uncharacterized protein</fullName>
    </submittedName>
</protein>
<proteinExistence type="predicted"/>
<feature type="transmembrane region" description="Helical" evidence="1">
    <location>
        <begin position="20"/>
        <end position="39"/>
    </location>
</feature>
<gene>
    <name evidence="2" type="ORF">ABT317_20920</name>
</gene>
<keyword evidence="3" id="KW-1185">Reference proteome</keyword>
<organism evidence="2 3">
    <name type="scientific">Streptomyces carpinensis</name>
    <dbReference type="NCBI Taxonomy" id="66369"/>
    <lineage>
        <taxon>Bacteria</taxon>
        <taxon>Bacillati</taxon>
        <taxon>Actinomycetota</taxon>
        <taxon>Actinomycetes</taxon>
        <taxon>Kitasatosporales</taxon>
        <taxon>Streptomycetaceae</taxon>
        <taxon>Streptomyces</taxon>
    </lineage>
</organism>
<keyword evidence="1" id="KW-0472">Membrane</keyword>
<dbReference type="Proteomes" id="UP001458415">
    <property type="component" value="Unassembled WGS sequence"/>
</dbReference>
<comment type="caution">
    <text evidence="2">The sequence shown here is derived from an EMBL/GenBank/DDBJ whole genome shotgun (WGS) entry which is preliminary data.</text>
</comment>
<sequence length="44" mass="5065">MNIVCGKTLCLAASKAEEMFPWFVIMFGILVVALLVFWLKTRHH</sequence>
<reference evidence="2 3" key="1">
    <citation type="submission" date="2024-06" db="EMBL/GenBank/DDBJ databases">
        <title>The Natural Products Discovery Center: Release of the First 8490 Sequenced Strains for Exploring Actinobacteria Biosynthetic Diversity.</title>
        <authorList>
            <person name="Kalkreuter E."/>
            <person name="Kautsar S.A."/>
            <person name="Yang D."/>
            <person name="Bader C.D."/>
            <person name="Teijaro C.N."/>
            <person name="Fluegel L."/>
            <person name="Davis C.M."/>
            <person name="Simpson J.R."/>
            <person name="Lauterbach L."/>
            <person name="Steele A.D."/>
            <person name="Gui C."/>
            <person name="Meng S."/>
            <person name="Li G."/>
            <person name="Viehrig K."/>
            <person name="Ye F."/>
            <person name="Su P."/>
            <person name="Kiefer A.F."/>
            <person name="Nichols A."/>
            <person name="Cepeda A.J."/>
            <person name="Yan W."/>
            <person name="Fan B."/>
            <person name="Jiang Y."/>
            <person name="Adhikari A."/>
            <person name="Zheng C.-J."/>
            <person name="Schuster L."/>
            <person name="Cowan T.M."/>
            <person name="Smanski M.J."/>
            <person name="Chevrette M.G."/>
            <person name="De Carvalho L.P.S."/>
            <person name="Shen B."/>
        </authorList>
    </citation>
    <scope>NUCLEOTIDE SEQUENCE [LARGE SCALE GENOMIC DNA]</scope>
    <source>
        <strain evidence="2 3">NPDC000634</strain>
    </source>
</reference>
<keyword evidence="1" id="KW-0812">Transmembrane</keyword>
<dbReference type="RefSeq" id="WP_279634646.1">
    <property type="nucleotide sequence ID" value="NZ_MUBM01000025.1"/>
</dbReference>
<evidence type="ECO:0000256" key="1">
    <source>
        <dbReference type="SAM" id="Phobius"/>
    </source>
</evidence>
<accession>A0ABV1W5A7</accession>
<name>A0ABV1W5A7_9ACTN</name>